<keyword evidence="2" id="KW-1185">Reference proteome</keyword>
<protein>
    <submittedName>
        <fullName evidence="1">Uncharacterized protein</fullName>
    </submittedName>
</protein>
<proteinExistence type="predicted"/>
<sequence length="206" mass="25331">EHVPEAVPAPEESHEEAMEVSAVQQRRARSTQWKLRRLLLLLLSTCRRRCQRQRNPMRRQRRFLPLQQRRARSTQWKLRRLLLLLSTCRRRCQRQRNPMRRQRRFLPLQQRRARSTQWKLRRLLLLLLSTCRRRCQRQRNPMRRQWRRCLPLTNWPNYHAMKPICLVRVMRVKETKTSVGFRNMRPKEGPLSVGMSCSAELRYYLL</sequence>
<reference evidence="1 2" key="1">
    <citation type="journal article" date="2018" name="BMC Genomics">
        <title>Genomic comparison of Trypanosoma conorhini and Trypanosoma rangeli to Trypanosoma cruzi strains of high and low virulence.</title>
        <authorList>
            <person name="Bradwell K.R."/>
            <person name="Koparde V.N."/>
            <person name="Matveyev A.V."/>
            <person name="Serrano M.G."/>
            <person name="Alves J.M."/>
            <person name="Parikh H."/>
            <person name="Huang B."/>
            <person name="Lee V."/>
            <person name="Espinosa-Alvarez O."/>
            <person name="Ortiz P.A."/>
            <person name="Costa-Martins A.G."/>
            <person name="Teixeira M.M."/>
            <person name="Buck G.A."/>
        </authorList>
    </citation>
    <scope>NUCLEOTIDE SEQUENCE [LARGE SCALE GENOMIC DNA]</scope>
    <source>
        <strain evidence="1 2">AM80</strain>
    </source>
</reference>
<feature type="non-terminal residue" evidence="1">
    <location>
        <position position="1"/>
    </location>
</feature>
<dbReference type="EMBL" id="MKGL01000153">
    <property type="protein sequence ID" value="RNF04773.1"/>
    <property type="molecule type" value="Genomic_DNA"/>
</dbReference>
<evidence type="ECO:0000313" key="2">
    <source>
        <dbReference type="Proteomes" id="UP000283634"/>
    </source>
</evidence>
<dbReference type="RefSeq" id="XP_029238285.1">
    <property type="nucleotide sequence ID" value="XM_029381804.1"/>
</dbReference>
<dbReference type="GeneID" id="40328830"/>
<name>A0A3R7MFA5_TRYRA</name>
<organism evidence="1 2">
    <name type="scientific">Trypanosoma rangeli</name>
    <dbReference type="NCBI Taxonomy" id="5698"/>
    <lineage>
        <taxon>Eukaryota</taxon>
        <taxon>Discoba</taxon>
        <taxon>Euglenozoa</taxon>
        <taxon>Kinetoplastea</taxon>
        <taxon>Metakinetoplastina</taxon>
        <taxon>Trypanosomatida</taxon>
        <taxon>Trypanosomatidae</taxon>
        <taxon>Trypanosoma</taxon>
        <taxon>Herpetosoma</taxon>
    </lineage>
</organism>
<dbReference type="AlphaFoldDB" id="A0A3R7MFA5"/>
<dbReference type="Proteomes" id="UP000283634">
    <property type="component" value="Unassembled WGS sequence"/>
</dbReference>
<accession>A0A3R7MFA5</accession>
<comment type="caution">
    <text evidence="1">The sequence shown here is derived from an EMBL/GenBank/DDBJ whole genome shotgun (WGS) entry which is preliminary data.</text>
</comment>
<gene>
    <name evidence="1" type="ORF">TraAM80_04897</name>
</gene>
<evidence type="ECO:0000313" key="1">
    <source>
        <dbReference type="EMBL" id="RNF04773.1"/>
    </source>
</evidence>